<comment type="caution">
    <text evidence="1">The sequence shown here is derived from an EMBL/GenBank/DDBJ whole genome shotgun (WGS) entry which is preliminary data.</text>
</comment>
<dbReference type="RefSeq" id="WP_310063838.1">
    <property type="nucleotide sequence ID" value="NZ_JAVDVY010000003.1"/>
</dbReference>
<accession>A0ABU1WE03</accession>
<dbReference type="Pfam" id="PF09650">
    <property type="entry name" value="PHA_gran_rgn"/>
    <property type="match status" value="1"/>
</dbReference>
<reference evidence="1 2" key="1">
    <citation type="submission" date="2023-07" db="EMBL/GenBank/DDBJ databases">
        <title>Sorghum-associated microbial communities from plants grown in Nebraska, USA.</title>
        <authorList>
            <person name="Schachtman D."/>
        </authorList>
    </citation>
    <scope>NUCLEOTIDE SEQUENCE [LARGE SCALE GENOMIC DNA]</scope>
    <source>
        <strain evidence="1 2">BE198</strain>
    </source>
</reference>
<organism evidence="1 2">
    <name type="scientific">Lysobacter niastensis</name>
    <dbReference type="NCBI Taxonomy" id="380629"/>
    <lineage>
        <taxon>Bacteria</taxon>
        <taxon>Pseudomonadati</taxon>
        <taxon>Pseudomonadota</taxon>
        <taxon>Gammaproteobacteria</taxon>
        <taxon>Lysobacterales</taxon>
        <taxon>Lysobacteraceae</taxon>
        <taxon>Lysobacter</taxon>
    </lineage>
</organism>
<evidence type="ECO:0000313" key="2">
    <source>
        <dbReference type="Proteomes" id="UP001251524"/>
    </source>
</evidence>
<dbReference type="EMBL" id="JAVDVY010000003">
    <property type="protein sequence ID" value="MDR7135831.1"/>
    <property type="molecule type" value="Genomic_DNA"/>
</dbReference>
<sequence length="92" mass="10294">MSNIDIRHAHSLPPKQAHQAVQEVAEKLAERFGVAYSWDGEDTLHFNRSGVDGHIALDPQQLRVTAHLGFLLGALKGPIEAEIRRVLDERFT</sequence>
<proteinExistence type="predicted"/>
<gene>
    <name evidence="1" type="ORF">J2X06_003049</name>
</gene>
<dbReference type="InterPro" id="IPR013433">
    <property type="entry name" value="PHA_gran_rgn"/>
</dbReference>
<name>A0ABU1WE03_9GAMM</name>
<dbReference type="NCBIfam" id="TIGR02610">
    <property type="entry name" value="PHA_gran_rgn"/>
    <property type="match status" value="1"/>
</dbReference>
<dbReference type="Proteomes" id="UP001251524">
    <property type="component" value="Unassembled WGS sequence"/>
</dbReference>
<evidence type="ECO:0000313" key="1">
    <source>
        <dbReference type="EMBL" id="MDR7135831.1"/>
    </source>
</evidence>
<keyword evidence="2" id="KW-1185">Reference proteome</keyword>
<protein>
    <submittedName>
        <fullName evidence="1">Polyhydroxyalkanoate system protein</fullName>
    </submittedName>
</protein>